<dbReference type="InterPro" id="IPR000782">
    <property type="entry name" value="FAS1_domain"/>
</dbReference>
<protein>
    <submittedName>
        <fullName evidence="3">Fasciclin domain-containing protein</fullName>
    </submittedName>
</protein>
<dbReference type="Proteomes" id="UP000318055">
    <property type="component" value="Chromosome"/>
</dbReference>
<evidence type="ECO:0000313" key="3">
    <source>
        <dbReference type="EMBL" id="QDX25101.1"/>
    </source>
</evidence>
<dbReference type="RefSeq" id="WP_145844879.1">
    <property type="nucleotide sequence ID" value="NZ_CP042239.1"/>
</dbReference>
<dbReference type="InterPro" id="IPR036378">
    <property type="entry name" value="FAS1_dom_sf"/>
</dbReference>
<dbReference type="Gene3D" id="2.30.180.10">
    <property type="entry name" value="FAS1 domain"/>
    <property type="match status" value="1"/>
</dbReference>
<accession>A0A518RCJ5</accession>
<dbReference type="PANTHER" id="PTHR10900">
    <property type="entry name" value="PERIOSTIN-RELATED"/>
    <property type="match status" value="1"/>
</dbReference>
<gene>
    <name evidence="3" type="ORF">FPZ54_03065</name>
</gene>
<dbReference type="InterPro" id="IPR050904">
    <property type="entry name" value="Adhesion/Biosynth-related"/>
</dbReference>
<evidence type="ECO:0000256" key="1">
    <source>
        <dbReference type="SAM" id="SignalP"/>
    </source>
</evidence>
<evidence type="ECO:0000313" key="4">
    <source>
        <dbReference type="Proteomes" id="UP000318055"/>
    </source>
</evidence>
<dbReference type="AlphaFoldDB" id="A0A518RCJ5"/>
<dbReference type="PANTHER" id="PTHR10900:SF77">
    <property type="entry name" value="FI19380P1"/>
    <property type="match status" value="1"/>
</dbReference>
<organism evidence="3 4">
    <name type="scientific">Sphingomonas suaedae</name>
    <dbReference type="NCBI Taxonomy" id="2599297"/>
    <lineage>
        <taxon>Bacteria</taxon>
        <taxon>Pseudomonadati</taxon>
        <taxon>Pseudomonadota</taxon>
        <taxon>Alphaproteobacteria</taxon>
        <taxon>Sphingomonadales</taxon>
        <taxon>Sphingomonadaceae</taxon>
        <taxon>Sphingomonas</taxon>
    </lineage>
</organism>
<dbReference type="PROSITE" id="PS50213">
    <property type="entry name" value="FAS1"/>
    <property type="match status" value="1"/>
</dbReference>
<reference evidence="3 4" key="1">
    <citation type="submission" date="2019-07" db="EMBL/GenBank/DDBJ databases">
        <title>Sphingomonas alkalisoli sp. nov., isolated from rhizosphere soil of Suaedae salsa.</title>
        <authorList>
            <person name="Zhang H."/>
            <person name="Xu L."/>
            <person name="Zhang J.-X."/>
            <person name="Sun J.-Q."/>
        </authorList>
    </citation>
    <scope>NUCLEOTIDE SEQUENCE [LARGE SCALE GENOMIC DNA]</scope>
    <source>
        <strain evidence="3 4">XS-10</strain>
    </source>
</reference>
<keyword evidence="1" id="KW-0732">Signal</keyword>
<name>A0A518RCJ5_9SPHN</name>
<dbReference type="FunFam" id="2.30.180.10:FF:000019">
    <property type="entry name" value="Cell surface lipoprotein"/>
    <property type="match status" value="1"/>
</dbReference>
<proteinExistence type="predicted"/>
<evidence type="ECO:0000259" key="2">
    <source>
        <dbReference type="PROSITE" id="PS50213"/>
    </source>
</evidence>
<dbReference type="EMBL" id="CP042239">
    <property type="protein sequence ID" value="QDX25101.1"/>
    <property type="molecule type" value="Genomic_DNA"/>
</dbReference>
<dbReference type="KEGG" id="ssua:FPZ54_03065"/>
<dbReference type="GO" id="GO:0005615">
    <property type="term" value="C:extracellular space"/>
    <property type="evidence" value="ECO:0007669"/>
    <property type="project" value="TreeGrafter"/>
</dbReference>
<dbReference type="SMART" id="SM00554">
    <property type="entry name" value="FAS1"/>
    <property type="match status" value="1"/>
</dbReference>
<feature type="signal peptide" evidence="1">
    <location>
        <begin position="1"/>
        <end position="26"/>
    </location>
</feature>
<feature type="chain" id="PRO_5021748164" evidence="1">
    <location>
        <begin position="27"/>
        <end position="186"/>
    </location>
</feature>
<dbReference type="Pfam" id="PF02469">
    <property type="entry name" value="Fasciclin"/>
    <property type="match status" value="1"/>
</dbReference>
<dbReference type="SUPFAM" id="SSF82153">
    <property type="entry name" value="FAS1 domain"/>
    <property type="match status" value="1"/>
</dbReference>
<feature type="domain" description="FAS1" evidence="2">
    <location>
        <begin position="40"/>
        <end position="184"/>
    </location>
</feature>
<keyword evidence="4" id="KW-1185">Reference proteome</keyword>
<sequence length="186" mass="19023">MNFRTPHFALALAGAALAVTGTVAVAGQNPMVGGAAMYPSKDIVDNAVNSKDHTTLVAAVKAAGLVDTLKSPGPFTVFAPTNAAFAKLPAGTVDTLLKPENKGTLTAVLTYHVVPGTMTATQIATQAKANGGKLMLKTVQGEQITLSKRGSGWIVTDAKGGTSNITIADVMQKNGVIHVVDTVLMP</sequence>
<dbReference type="OrthoDB" id="9800666at2"/>